<proteinExistence type="predicted"/>
<evidence type="ECO:0000313" key="2">
    <source>
        <dbReference type="EMBL" id="EEF59016.1"/>
    </source>
</evidence>
<dbReference type="Proteomes" id="UP000003688">
    <property type="component" value="Unassembled WGS sequence"/>
</dbReference>
<accession>B9XMH4</accession>
<evidence type="ECO:0000313" key="3">
    <source>
        <dbReference type="Proteomes" id="UP000003688"/>
    </source>
</evidence>
<comment type="caution">
    <text evidence="2">The sequence shown here is derived from an EMBL/GenBank/DDBJ whole genome shotgun (WGS) entry which is preliminary data.</text>
</comment>
<gene>
    <name evidence="2" type="ORF">Cflav_PD2065</name>
</gene>
<keyword evidence="3" id="KW-1185">Reference proteome</keyword>
<dbReference type="Pfam" id="PF09992">
    <property type="entry name" value="NAGPA"/>
    <property type="match status" value="1"/>
</dbReference>
<reference evidence="2 3" key="1">
    <citation type="journal article" date="2011" name="J. Bacteriol.">
        <title>Genome sequence of 'Pedosphaera parvula' Ellin514, an aerobic Verrucomicrobial isolate from pasture soil.</title>
        <authorList>
            <person name="Kant R."/>
            <person name="van Passel M.W."/>
            <person name="Sangwan P."/>
            <person name="Palva A."/>
            <person name="Lucas S."/>
            <person name="Copeland A."/>
            <person name="Lapidus A."/>
            <person name="Glavina Del Rio T."/>
            <person name="Dalin E."/>
            <person name="Tice H."/>
            <person name="Bruce D."/>
            <person name="Goodwin L."/>
            <person name="Pitluck S."/>
            <person name="Chertkov O."/>
            <person name="Larimer F.W."/>
            <person name="Land M.L."/>
            <person name="Hauser L."/>
            <person name="Brettin T.S."/>
            <person name="Detter J.C."/>
            <person name="Han S."/>
            <person name="de Vos W.M."/>
            <person name="Janssen P.H."/>
            <person name="Smidt H."/>
        </authorList>
    </citation>
    <scope>NUCLEOTIDE SEQUENCE [LARGE SCALE GENOMIC DNA]</scope>
    <source>
        <strain evidence="2 3">Ellin514</strain>
    </source>
</reference>
<feature type="domain" description="Phosphodiester glycosidase" evidence="1">
    <location>
        <begin position="74"/>
        <end position="220"/>
    </location>
</feature>
<dbReference type="InterPro" id="IPR018711">
    <property type="entry name" value="NAGPA"/>
</dbReference>
<dbReference type="STRING" id="320771.Cflav_PD2065"/>
<evidence type="ECO:0000259" key="1">
    <source>
        <dbReference type="Pfam" id="PF09992"/>
    </source>
</evidence>
<dbReference type="EMBL" id="ABOX02000034">
    <property type="protein sequence ID" value="EEF59016.1"/>
    <property type="molecule type" value="Genomic_DNA"/>
</dbReference>
<organism evidence="2 3">
    <name type="scientific">Pedosphaera parvula (strain Ellin514)</name>
    <dbReference type="NCBI Taxonomy" id="320771"/>
    <lineage>
        <taxon>Bacteria</taxon>
        <taxon>Pseudomonadati</taxon>
        <taxon>Verrucomicrobiota</taxon>
        <taxon>Pedosphaerae</taxon>
        <taxon>Pedosphaerales</taxon>
        <taxon>Pedosphaeraceae</taxon>
        <taxon>Pedosphaera</taxon>
    </lineage>
</organism>
<protein>
    <recommendedName>
        <fullName evidence="1">Phosphodiester glycosidase domain-containing protein</fullName>
    </recommendedName>
</protein>
<name>B9XMH4_PEDPL</name>
<sequence precursor="true">MKSLLFTGWIATMLILNEASAVEFSTIEVAGKRVTICRVDVRKEKLQLFHRDETGQPFKNFERLTAWLQPRGQKLVFAMNGGMYHADFSAVGLLVSEGKQLSPLNLTNGTGNFFLKPNGIFLVSEAGALVVESSEYPRLRERAIIATQSGPLLVQGGKIHPAFKPDSQNRFIRNGVGIPSRDVAIFAISEAPVNFHEFATMFRDTLHCPDALYFDGAVSSLHSTELKRSDKRMDLGPIIAITE</sequence>
<dbReference type="AlphaFoldDB" id="B9XMH4"/>
<dbReference type="RefSeq" id="WP_007417013.1">
    <property type="nucleotide sequence ID" value="NZ_ABOX02000034.1"/>
</dbReference>